<evidence type="ECO:0000256" key="2">
    <source>
        <dbReference type="ARBA" id="ARBA00022723"/>
    </source>
</evidence>
<feature type="domain" description="Rieske" evidence="6">
    <location>
        <begin position="12"/>
        <end position="113"/>
    </location>
</feature>
<keyword evidence="8" id="KW-1185">Reference proteome</keyword>
<gene>
    <name evidence="7" type="ORF">GGR43_004318</name>
</gene>
<dbReference type="Gene3D" id="2.102.10.10">
    <property type="entry name" value="Rieske [2Fe-2S] iron-sulphur domain"/>
    <property type="match status" value="1"/>
</dbReference>
<keyword evidence="7" id="KW-0808">Transferase</keyword>
<dbReference type="SUPFAM" id="SSF50022">
    <property type="entry name" value="ISP domain"/>
    <property type="match status" value="1"/>
</dbReference>
<dbReference type="InterPro" id="IPR017941">
    <property type="entry name" value="Rieske_2Fe-2S"/>
</dbReference>
<dbReference type="InterPro" id="IPR044043">
    <property type="entry name" value="VanA_C_cat"/>
</dbReference>
<dbReference type="PANTHER" id="PTHR21266:SF60">
    <property type="entry name" value="3-KETOSTEROID-9-ALPHA-MONOOXYGENASE, OXYGENASE COMPONENT"/>
    <property type="match status" value="1"/>
</dbReference>
<dbReference type="Pfam" id="PF19112">
    <property type="entry name" value="VanA_C"/>
    <property type="match status" value="1"/>
</dbReference>
<dbReference type="Proteomes" id="UP000571950">
    <property type="component" value="Unassembled WGS sequence"/>
</dbReference>
<evidence type="ECO:0000313" key="8">
    <source>
        <dbReference type="Proteomes" id="UP000571950"/>
    </source>
</evidence>
<evidence type="ECO:0000256" key="3">
    <source>
        <dbReference type="ARBA" id="ARBA00023002"/>
    </source>
</evidence>
<protein>
    <submittedName>
        <fullName evidence="7">Vanillate O-demethylase monooxygenase subunit</fullName>
        <ecNumber evidence="7">1.14.13.82</ecNumber>
    </submittedName>
</protein>
<dbReference type="PANTHER" id="PTHR21266">
    <property type="entry name" value="IRON-SULFUR DOMAIN CONTAINING PROTEIN"/>
    <property type="match status" value="1"/>
</dbReference>
<dbReference type="InterPro" id="IPR036922">
    <property type="entry name" value="Rieske_2Fe-2S_sf"/>
</dbReference>
<evidence type="ECO:0000259" key="6">
    <source>
        <dbReference type="PROSITE" id="PS51296"/>
    </source>
</evidence>
<dbReference type="GO" id="GO:0046872">
    <property type="term" value="F:metal ion binding"/>
    <property type="evidence" value="ECO:0007669"/>
    <property type="project" value="UniProtKB-KW"/>
</dbReference>
<dbReference type="EC" id="1.14.13.82" evidence="7"/>
<dbReference type="PROSITE" id="PS51296">
    <property type="entry name" value="RIESKE"/>
    <property type="match status" value="1"/>
</dbReference>
<dbReference type="InterPro" id="IPR050584">
    <property type="entry name" value="Cholesterol_7-desaturase"/>
</dbReference>
<evidence type="ECO:0000313" key="7">
    <source>
        <dbReference type="EMBL" id="MBB3928573.1"/>
    </source>
</evidence>
<comment type="caution">
    <text evidence="7">The sequence shown here is derived from an EMBL/GenBank/DDBJ whole genome shotgun (WGS) entry which is preliminary data.</text>
</comment>
<dbReference type="GO" id="GO:0018489">
    <property type="term" value="F:vanillate monooxygenase activity"/>
    <property type="evidence" value="ECO:0007669"/>
    <property type="project" value="UniProtKB-EC"/>
</dbReference>
<evidence type="ECO:0000256" key="1">
    <source>
        <dbReference type="ARBA" id="ARBA00022714"/>
    </source>
</evidence>
<evidence type="ECO:0000256" key="4">
    <source>
        <dbReference type="ARBA" id="ARBA00023004"/>
    </source>
</evidence>
<proteinExistence type="predicted"/>
<name>A0A7W6FS15_9SPHN</name>
<keyword evidence="1" id="KW-0001">2Fe-2S</keyword>
<keyword evidence="3 7" id="KW-0560">Oxidoreductase</keyword>
<organism evidence="7 8">
    <name type="scientific">Sphingobium jiangsuense</name>
    <dbReference type="NCBI Taxonomy" id="870476"/>
    <lineage>
        <taxon>Bacteria</taxon>
        <taxon>Pseudomonadati</taxon>
        <taxon>Pseudomonadota</taxon>
        <taxon>Alphaproteobacteria</taxon>
        <taxon>Sphingomonadales</taxon>
        <taxon>Sphingomonadaceae</taxon>
        <taxon>Sphingobium</taxon>
    </lineage>
</organism>
<keyword evidence="7" id="KW-0503">Monooxygenase</keyword>
<keyword evidence="4" id="KW-0408">Iron</keyword>
<sequence>MTTTGKYLRNCWYMAAWSDEVGETMLRRRLLGQPILLLRKQDGTAAALTDRCPHRFAPLSEGTREGDVVHCPYHGLGFNAEGQCVHNPFSDTLPKGANLRVWPTQERDGILWFWAGDPALADPALVPDFAPIIKAGLAPLKGLMGMKAPYEYATDNLMDLSHIEFVHKGSFAGNGVIFAGKHELRQEEKALWSNWWMPDVPAPPHTLGIYEPGTPTDHWLDMRWQAPASMLLEVGATRVGKPREEGVVVHQAHIITPETDGTSHYFWATTRSTDQAHEQADAMVKSLMEQAFIVEDKPIIETSYANLDGMDFWEARPAFLGIDAGGTKARRVLQQMIAEEEAALAA</sequence>
<keyword evidence="5" id="KW-0411">Iron-sulfur</keyword>
<dbReference type="Pfam" id="PF00355">
    <property type="entry name" value="Rieske"/>
    <property type="match status" value="1"/>
</dbReference>
<reference evidence="7 8" key="1">
    <citation type="submission" date="2020-08" db="EMBL/GenBank/DDBJ databases">
        <title>Genomic Encyclopedia of Type Strains, Phase IV (KMG-IV): sequencing the most valuable type-strain genomes for metagenomic binning, comparative biology and taxonomic classification.</title>
        <authorList>
            <person name="Goeker M."/>
        </authorList>
    </citation>
    <scope>NUCLEOTIDE SEQUENCE [LARGE SCALE GENOMIC DNA]</scope>
    <source>
        <strain evidence="7 8">DSM 26189</strain>
    </source>
</reference>
<keyword evidence="2" id="KW-0479">Metal-binding</keyword>
<dbReference type="GO" id="GO:0051537">
    <property type="term" value="F:2 iron, 2 sulfur cluster binding"/>
    <property type="evidence" value="ECO:0007669"/>
    <property type="project" value="UniProtKB-KW"/>
</dbReference>
<dbReference type="Gene3D" id="3.90.380.10">
    <property type="entry name" value="Naphthalene 1,2-dioxygenase Alpha Subunit, Chain A, domain 1"/>
    <property type="match status" value="1"/>
</dbReference>
<dbReference type="AlphaFoldDB" id="A0A7W6FS15"/>
<keyword evidence="7" id="KW-0489">Methyltransferase</keyword>
<dbReference type="SUPFAM" id="SSF55961">
    <property type="entry name" value="Bet v1-like"/>
    <property type="match status" value="1"/>
</dbReference>
<accession>A0A7W6FS15</accession>
<evidence type="ECO:0000256" key="5">
    <source>
        <dbReference type="ARBA" id="ARBA00023014"/>
    </source>
</evidence>
<dbReference type="EMBL" id="JACIDT010000027">
    <property type="protein sequence ID" value="MBB3928573.1"/>
    <property type="molecule type" value="Genomic_DNA"/>
</dbReference>
<dbReference type="RefSeq" id="WP_284277822.1">
    <property type="nucleotide sequence ID" value="NZ_BSPS01000038.1"/>
</dbReference>
<dbReference type="GO" id="GO:0032259">
    <property type="term" value="P:methylation"/>
    <property type="evidence" value="ECO:0007669"/>
    <property type="project" value="UniProtKB-KW"/>
</dbReference>
<dbReference type="GO" id="GO:0008168">
    <property type="term" value="F:methyltransferase activity"/>
    <property type="evidence" value="ECO:0007669"/>
    <property type="project" value="UniProtKB-KW"/>
</dbReference>